<dbReference type="CDD" id="cd09024">
    <property type="entry name" value="Aldose_epim_lacX"/>
    <property type="match status" value="1"/>
</dbReference>
<protein>
    <submittedName>
        <fullName evidence="1">Aldose 1-epimerase family protein</fullName>
    </submittedName>
</protein>
<keyword evidence="2" id="KW-1185">Reference proteome</keyword>
<name>A0A4Q1RLD0_9FIRM</name>
<proteinExistence type="predicted"/>
<reference evidence="1 2" key="1">
    <citation type="submission" date="2019-01" db="EMBL/GenBank/DDBJ databases">
        <title>Blautia sp. nov. KGMB01111 isolated human feces.</title>
        <authorList>
            <person name="Park J.-E."/>
            <person name="Kim J.-S."/>
            <person name="Park S.-H."/>
        </authorList>
    </citation>
    <scope>NUCLEOTIDE SEQUENCE [LARGE SCALE GENOMIC DNA]</scope>
    <source>
        <strain evidence="1 2">KGMB01111</strain>
    </source>
</reference>
<accession>A0A4Q1RLD0</accession>
<organism evidence="1 2">
    <name type="scientific">Blautia faecicola</name>
    <dbReference type="NCBI Taxonomy" id="2509240"/>
    <lineage>
        <taxon>Bacteria</taxon>
        <taxon>Bacillati</taxon>
        <taxon>Bacillota</taxon>
        <taxon>Clostridia</taxon>
        <taxon>Lachnospirales</taxon>
        <taxon>Lachnospiraceae</taxon>
        <taxon>Blautia</taxon>
    </lineage>
</organism>
<dbReference type="PANTHER" id="PTHR11122">
    <property type="entry name" value="APOSPORY-ASSOCIATED PROTEIN C-RELATED"/>
    <property type="match status" value="1"/>
</dbReference>
<gene>
    <name evidence="1" type="ORF">ETP43_06350</name>
</gene>
<dbReference type="InterPro" id="IPR037481">
    <property type="entry name" value="LacX"/>
</dbReference>
<dbReference type="PANTHER" id="PTHR11122:SF13">
    <property type="entry name" value="GLUCOSE-6-PHOSPHATE 1-EPIMERASE"/>
    <property type="match status" value="1"/>
</dbReference>
<dbReference type="GO" id="GO:0016853">
    <property type="term" value="F:isomerase activity"/>
    <property type="evidence" value="ECO:0007669"/>
    <property type="project" value="InterPro"/>
</dbReference>
<sequence>MVYLENKKLKVAIQEKGAELTSIVKKETQTEYLWNADPAYWKRHAPVLFPIVGAVKGDSYRYDGKEYKIEKHGFARNMEFTVVNAADTEAWFRLDATEETKKKFPFAFRLEIGYKLCDDQIETIWKVSNQDDKQMYFSIGGHPAFLCPLANKGKQSDYYLKFDTKKDLQFALIDPDGLVISEDNILKNENGYVPITENMFDNDALIIEKNQAHQVSLCDPQKQPYLTVTFDAPLFGVWSPDKKQAPFVCIEPWYGRCDKKSFTGTLEEREYGNSLCPGEVFEKQFGVRIH</sequence>
<evidence type="ECO:0000313" key="2">
    <source>
        <dbReference type="Proteomes" id="UP000290106"/>
    </source>
</evidence>
<dbReference type="InterPro" id="IPR008183">
    <property type="entry name" value="Aldose_1/G6P_1-epimerase"/>
</dbReference>
<dbReference type="GO" id="GO:0030246">
    <property type="term" value="F:carbohydrate binding"/>
    <property type="evidence" value="ECO:0007669"/>
    <property type="project" value="InterPro"/>
</dbReference>
<dbReference type="InterPro" id="IPR011013">
    <property type="entry name" value="Gal_mutarotase_sf_dom"/>
</dbReference>
<dbReference type="InterPro" id="IPR014718">
    <property type="entry name" value="GH-type_carb-bd"/>
</dbReference>
<dbReference type="Pfam" id="PF01263">
    <property type="entry name" value="Aldose_epim"/>
    <property type="match status" value="1"/>
</dbReference>
<dbReference type="EMBL" id="SDKC01000001">
    <property type="protein sequence ID" value="RXS76681.1"/>
    <property type="molecule type" value="Genomic_DNA"/>
</dbReference>
<comment type="caution">
    <text evidence="1">The sequence shown here is derived from an EMBL/GenBank/DDBJ whole genome shotgun (WGS) entry which is preliminary data.</text>
</comment>
<dbReference type="AlphaFoldDB" id="A0A4Q1RLD0"/>
<dbReference type="OrthoDB" id="9795355at2"/>
<dbReference type="GO" id="GO:0005975">
    <property type="term" value="P:carbohydrate metabolic process"/>
    <property type="evidence" value="ECO:0007669"/>
    <property type="project" value="InterPro"/>
</dbReference>
<evidence type="ECO:0000313" key="1">
    <source>
        <dbReference type="EMBL" id="RXS76681.1"/>
    </source>
</evidence>
<dbReference type="Proteomes" id="UP000290106">
    <property type="component" value="Unassembled WGS sequence"/>
</dbReference>
<dbReference type="SUPFAM" id="SSF74650">
    <property type="entry name" value="Galactose mutarotase-like"/>
    <property type="match status" value="1"/>
</dbReference>
<dbReference type="Gene3D" id="2.70.98.10">
    <property type="match status" value="1"/>
</dbReference>